<sequence>MQKILRRVATAERVAAKRAKAKDLKWFKKGRKEQSAETQQQQQVVRSELRAAKQAIKDDWELGPLAPRLDVGNWAGAKGAIHESRFASNARVSLAMRNRRCRWAGGAYNLNLAVGDRVVLVDGPEKGQIGNISRIDEVKAEVMVKGLNKSNIRLQPQIRLPDDPPVFNVELPLPISAIRLVHPIKDAATGATRDVVVNQLVHGSIISDRVTGEKRWSRIVPGLNVEIPWPEKQEPDLKDHKCDTLRLEVENKTFVPTLLRPPMPESVIDELRHRYSRFRTRHDPEYVARLEAQEQEKQDRRKLMDGMRTPLQEYHRAERDRKKKKGKPRLSVEMLERIGEVMAKNMERTRNAPGLSGAGALGSSSGGSVSTTAKAAITAPAPEVETPTQPPPST</sequence>
<evidence type="ECO:0000313" key="2">
    <source>
        <dbReference type="Proteomes" id="UP001497700"/>
    </source>
</evidence>
<proteinExistence type="predicted"/>
<comment type="caution">
    <text evidence="1">The sequence shown here is derived from an EMBL/GenBank/DDBJ whole genome shotgun (WGS) entry which is preliminary data.</text>
</comment>
<name>A0ACB9YNA0_9PEZI</name>
<evidence type="ECO:0000313" key="1">
    <source>
        <dbReference type="EMBL" id="KAI4860794.1"/>
    </source>
</evidence>
<dbReference type="Proteomes" id="UP001497700">
    <property type="component" value="Unassembled WGS sequence"/>
</dbReference>
<accession>A0ACB9YNA0</accession>
<protein>
    <submittedName>
        <fullName evidence="1">Uncharacterized protein</fullName>
    </submittedName>
</protein>
<organism evidence="1 2">
    <name type="scientific">Hypoxylon rubiginosum</name>
    <dbReference type="NCBI Taxonomy" id="110542"/>
    <lineage>
        <taxon>Eukaryota</taxon>
        <taxon>Fungi</taxon>
        <taxon>Dikarya</taxon>
        <taxon>Ascomycota</taxon>
        <taxon>Pezizomycotina</taxon>
        <taxon>Sordariomycetes</taxon>
        <taxon>Xylariomycetidae</taxon>
        <taxon>Xylariales</taxon>
        <taxon>Hypoxylaceae</taxon>
        <taxon>Hypoxylon</taxon>
    </lineage>
</organism>
<gene>
    <name evidence="1" type="ORF">F4820DRAFT_435669</name>
</gene>
<keyword evidence="2" id="KW-1185">Reference proteome</keyword>
<reference evidence="1 2" key="1">
    <citation type="journal article" date="2022" name="New Phytol.">
        <title>Ecological generalism drives hyperdiversity of secondary metabolite gene clusters in xylarialean endophytes.</title>
        <authorList>
            <person name="Franco M.E.E."/>
            <person name="Wisecaver J.H."/>
            <person name="Arnold A.E."/>
            <person name="Ju Y.M."/>
            <person name="Slot J.C."/>
            <person name="Ahrendt S."/>
            <person name="Moore L.P."/>
            <person name="Eastman K.E."/>
            <person name="Scott K."/>
            <person name="Konkel Z."/>
            <person name="Mondo S.J."/>
            <person name="Kuo A."/>
            <person name="Hayes R.D."/>
            <person name="Haridas S."/>
            <person name="Andreopoulos B."/>
            <person name="Riley R."/>
            <person name="LaButti K."/>
            <person name="Pangilinan J."/>
            <person name="Lipzen A."/>
            <person name="Amirebrahimi M."/>
            <person name="Yan J."/>
            <person name="Adam C."/>
            <person name="Keymanesh K."/>
            <person name="Ng V."/>
            <person name="Louie K."/>
            <person name="Northen T."/>
            <person name="Drula E."/>
            <person name="Henrissat B."/>
            <person name="Hsieh H.M."/>
            <person name="Youens-Clark K."/>
            <person name="Lutzoni F."/>
            <person name="Miadlikowska J."/>
            <person name="Eastwood D.C."/>
            <person name="Hamelin R.C."/>
            <person name="Grigoriev I.V."/>
            <person name="U'Ren J.M."/>
        </authorList>
    </citation>
    <scope>NUCLEOTIDE SEQUENCE [LARGE SCALE GENOMIC DNA]</scope>
    <source>
        <strain evidence="1 2">CBS 119005</strain>
    </source>
</reference>
<dbReference type="EMBL" id="MU393572">
    <property type="protein sequence ID" value="KAI4860794.1"/>
    <property type="molecule type" value="Genomic_DNA"/>
</dbReference>